<organism evidence="3 4">
    <name type="scientific">Bordetella pseudohinzii</name>
    <dbReference type="NCBI Taxonomy" id="1331258"/>
    <lineage>
        <taxon>Bacteria</taxon>
        <taxon>Pseudomonadati</taxon>
        <taxon>Pseudomonadota</taxon>
        <taxon>Betaproteobacteria</taxon>
        <taxon>Burkholderiales</taxon>
        <taxon>Alcaligenaceae</taxon>
        <taxon>Bordetella</taxon>
    </lineage>
</organism>
<dbReference type="RefSeq" id="WP_043211389.1">
    <property type="nucleotide sequence ID" value="NZ_CAJGUP010000224.1"/>
</dbReference>
<dbReference type="PROSITE" id="PS51257">
    <property type="entry name" value="PROKAR_LIPOPROTEIN"/>
    <property type="match status" value="1"/>
</dbReference>
<dbReference type="AlphaFoldDB" id="A0A0J6CAN4"/>
<dbReference type="KEGG" id="bpdz:BBN53_12240"/>
<accession>A0A0M7BYS9</accession>
<evidence type="ECO:0000313" key="4">
    <source>
        <dbReference type="Proteomes" id="UP000053096"/>
    </source>
</evidence>
<dbReference type="EMBL" id="CYTV01000001">
    <property type="protein sequence ID" value="CUI31601.1"/>
    <property type="molecule type" value="Genomic_DNA"/>
</dbReference>
<dbReference type="OrthoDB" id="7190313at2"/>
<evidence type="ECO:0000313" key="3">
    <source>
        <dbReference type="EMBL" id="CUI31601.1"/>
    </source>
</evidence>
<reference evidence="2 5" key="2">
    <citation type="submission" date="2016-07" db="EMBL/GenBank/DDBJ databases">
        <title>Complete genome sequences of Bordetella pseudohinzii.</title>
        <authorList>
            <person name="Spilker T."/>
            <person name="Darrah R."/>
            <person name="LiPuma J.J."/>
        </authorList>
    </citation>
    <scope>NUCLEOTIDE SEQUENCE [LARGE SCALE GENOMIC DNA]</scope>
    <source>
        <strain evidence="2 5">HI4681</strain>
    </source>
</reference>
<evidence type="ECO:0000313" key="5">
    <source>
        <dbReference type="Proteomes" id="UP000092950"/>
    </source>
</evidence>
<name>A0A0J6CAN4_9BORD</name>
<protein>
    <recommendedName>
        <fullName evidence="6">Lipoprotein</fullName>
    </recommendedName>
</protein>
<evidence type="ECO:0008006" key="6">
    <source>
        <dbReference type="Google" id="ProtNLM"/>
    </source>
</evidence>
<keyword evidence="1" id="KW-0732">Signal</keyword>
<evidence type="ECO:0000313" key="2">
    <source>
        <dbReference type="EMBL" id="ANY16596.1"/>
    </source>
</evidence>
<proteinExistence type="predicted"/>
<gene>
    <name evidence="2" type="ORF">BBN53_12240</name>
    <name evidence="3" type="ORF">ERS370011_00109</name>
</gene>
<evidence type="ECO:0000256" key="1">
    <source>
        <dbReference type="SAM" id="SignalP"/>
    </source>
</evidence>
<dbReference type="EMBL" id="CP016440">
    <property type="protein sequence ID" value="ANY16596.1"/>
    <property type="molecule type" value="Genomic_DNA"/>
</dbReference>
<accession>A0A0J6CAN4</accession>
<feature type="signal peptide" evidence="1">
    <location>
        <begin position="1"/>
        <end position="30"/>
    </location>
</feature>
<dbReference type="Proteomes" id="UP000092950">
    <property type="component" value="Chromosome"/>
</dbReference>
<feature type="chain" id="PRO_5005268541" description="Lipoprotein" evidence="1">
    <location>
        <begin position="31"/>
        <end position="145"/>
    </location>
</feature>
<sequence>MKIMRRGCLVVIACLLLVACSSIDVFNQKAYEQATALKAESLLLIDKAGEPYAQHAKEAEALRLNLAKAYEYAKGRPKNDEITRQWAILIDPSRHAIGGLLARWQSQKKLSPASVRESKGVISDQFDQIIELESGKRKPDTGKDK</sequence>
<reference evidence="3 4" key="1">
    <citation type="submission" date="2015-09" db="EMBL/GenBank/DDBJ databases">
        <authorList>
            <person name="Jackson K.R."/>
            <person name="Lunt B.L."/>
            <person name="Fisher J.N.B."/>
            <person name="Gardner A.V."/>
            <person name="Bailey M.E."/>
            <person name="Deus L.M."/>
            <person name="Earl A.S."/>
            <person name="Gibby P.D."/>
            <person name="Hartmann K.A."/>
            <person name="Liu J.E."/>
            <person name="Manci A.M."/>
            <person name="Nielsen D.A."/>
            <person name="Solomon M.B."/>
            <person name="Breakwell D.P."/>
            <person name="Burnett S.H."/>
            <person name="Grose J.H."/>
        </authorList>
    </citation>
    <scope>NUCLEOTIDE SEQUENCE [LARGE SCALE GENOMIC DNA]</scope>
    <source>
        <strain evidence="3 4">2789STDY5608636</strain>
    </source>
</reference>
<dbReference type="Proteomes" id="UP000053096">
    <property type="component" value="Unassembled WGS sequence"/>
</dbReference>
<keyword evidence="5" id="KW-1185">Reference proteome</keyword>